<sequence length="36" mass="4150">SWEALPGDLLTLPERRHRVEALEDSVFLFTTALRLP</sequence>
<organism evidence="1 3">
    <name type="scientific">Lentzea atacamensis</name>
    <dbReference type="NCBI Taxonomy" id="531938"/>
    <lineage>
        <taxon>Bacteria</taxon>
        <taxon>Bacillati</taxon>
        <taxon>Actinomycetota</taxon>
        <taxon>Actinomycetes</taxon>
        <taxon>Pseudonocardiales</taxon>
        <taxon>Pseudonocardiaceae</taxon>
        <taxon>Lentzea</taxon>
    </lineage>
</organism>
<reference evidence="1 3" key="1">
    <citation type="submission" date="2018-05" db="EMBL/GenBank/DDBJ databases">
        <title>Genomic Encyclopedia of Type Strains, Phase IV (KMG-IV): sequencing the most valuable type-strain genomes for metagenomic binning, comparative biology and taxonomic classification.</title>
        <authorList>
            <person name="Goeker M."/>
        </authorList>
    </citation>
    <scope>NUCLEOTIDE SEQUENCE [LARGE SCALE GENOMIC DNA]</scope>
    <source>
        <strain evidence="1 3">DSM 45480</strain>
    </source>
</reference>
<evidence type="ECO:0000313" key="2">
    <source>
        <dbReference type="EMBL" id="PWK78560.1"/>
    </source>
</evidence>
<name>A0A316HBZ1_9PSEU</name>
<protein>
    <submittedName>
        <fullName evidence="1">Uncharacterized protein</fullName>
    </submittedName>
</protein>
<dbReference type="EMBL" id="QGHB01000028">
    <property type="protein sequence ID" value="PWK78560.1"/>
    <property type="molecule type" value="Genomic_DNA"/>
</dbReference>
<feature type="non-terminal residue" evidence="1">
    <location>
        <position position="1"/>
    </location>
</feature>
<dbReference type="EMBL" id="QGHB01000036">
    <property type="protein sequence ID" value="PWK77480.1"/>
    <property type="molecule type" value="Genomic_DNA"/>
</dbReference>
<dbReference type="AlphaFoldDB" id="A0A316HBZ1"/>
<evidence type="ECO:0000313" key="1">
    <source>
        <dbReference type="EMBL" id="PWK77480.1"/>
    </source>
</evidence>
<evidence type="ECO:0000313" key="3">
    <source>
        <dbReference type="Proteomes" id="UP000246005"/>
    </source>
</evidence>
<accession>A0A316HBZ1</accession>
<comment type="caution">
    <text evidence="1">The sequence shown here is derived from an EMBL/GenBank/DDBJ whole genome shotgun (WGS) entry which is preliminary data.</text>
</comment>
<proteinExistence type="predicted"/>
<dbReference type="Proteomes" id="UP000246005">
    <property type="component" value="Unassembled WGS sequence"/>
</dbReference>
<gene>
    <name evidence="2" type="ORF">C8D88_12822</name>
    <name evidence="1" type="ORF">C8D88_1368</name>
</gene>